<dbReference type="InterPro" id="IPR015402">
    <property type="entry name" value="DUF1980"/>
</dbReference>
<dbReference type="RefSeq" id="WP_136434811.1">
    <property type="nucleotide sequence ID" value="NZ_JBHSNS010000003.1"/>
</dbReference>
<evidence type="ECO:0000259" key="3">
    <source>
        <dbReference type="Pfam" id="PF21537"/>
    </source>
</evidence>
<gene>
    <name evidence="4" type="ORF">ACFPQB_09240</name>
</gene>
<evidence type="ECO:0000313" key="4">
    <source>
        <dbReference type="EMBL" id="MFC5729102.1"/>
    </source>
</evidence>
<proteinExistence type="predicted"/>
<dbReference type="Proteomes" id="UP001596072">
    <property type="component" value="Unassembled WGS sequence"/>
</dbReference>
<feature type="transmembrane region" description="Helical" evidence="2">
    <location>
        <begin position="70"/>
        <end position="89"/>
    </location>
</feature>
<comment type="caution">
    <text evidence="4">The sequence shown here is derived from an EMBL/GenBank/DDBJ whole genome shotgun (WGS) entry which is preliminary data.</text>
</comment>
<dbReference type="InterPro" id="IPR048447">
    <property type="entry name" value="DUF1980_C"/>
</dbReference>
<feature type="region of interest" description="Disordered" evidence="1">
    <location>
        <begin position="196"/>
        <end position="227"/>
    </location>
</feature>
<name>A0ABW0ZF02_9ACTN</name>
<feature type="domain" description="DUF1980" evidence="3">
    <location>
        <begin position="133"/>
        <end position="226"/>
    </location>
</feature>
<organism evidence="4 5">
    <name type="scientific">Nocardioides vastitatis</name>
    <dbReference type="NCBI Taxonomy" id="2568655"/>
    <lineage>
        <taxon>Bacteria</taxon>
        <taxon>Bacillati</taxon>
        <taxon>Actinomycetota</taxon>
        <taxon>Actinomycetes</taxon>
        <taxon>Propionibacteriales</taxon>
        <taxon>Nocardioidaceae</taxon>
        <taxon>Nocardioides</taxon>
    </lineage>
</organism>
<protein>
    <submittedName>
        <fullName evidence="4">TIGR03943 family putative permease subunit</fullName>
    </submittedName>
</protein>
<keyword evidence="2" id="KW-0472">Membrane</keyword>
<sequence>MGAAVKRPAQALVLTALGGVALRVGVTDEYARYVNEWMRWPLVASGLLLVALAFTVVFEKQDDDHATTPAAWALLIPVVIAFVVQPPALGSYVAERGVNNVESVSYDKAAIAPLPDGETSDMLVYEFVALAATYGDLLVDHDVRMTGFVTRQGDDWFVTRLTMRCCAADASAFRVRVEGAESPPVDQWVQVTGRWIEGTGDSPDAVEPPAVTATDVTPVDEPRRPYE</sequence>
<dbReference type="EMBL" id="JBHSNS010000003">
    <property type="protein sequence ID" value="MFC5729102.1"/>
    <property type="molecule type" value="Genomic_DNA"/>
</dbReference>
<keyword evidence="2" id="KW-1133">Transmembrane helix</keyword>
<reference evidence="5" key="1">
    <citation type="journal article" date="2019" name="Int. J. Syst. Evol. Microbiol.">
        <title>The Global Catalogue of Microorganisms (GCM) 10K type strain sequencing project: providing services to taxonomists for standard genome sequencing and annotation.</title>
        <authorList>
            <consortium name="The Broad Institute Genomics Platform"/>
            <consortium name="The Broad Institute Genome Sequencing Center for Infectious Disease"/>
            <person name="Wu L."/>
            <person name="Ma J."/>
        </authorList>
    </citation>
    <scope>NUCLEOTIDE SEQUENCE [LARGE SCALE GENOMIC DNA]</scope>
    <source>
        <strain evidence="5">YIM 94188</strain>
    </source>
</reference>
<evidence type="ECO:0000256" key="2">
    <source>
        <dbReference type="SAM" id="Phobius"/>
    </source>
</evidence>
<keyword evidence="5" id="KW-1185">Reference proteome</keyword>
<dbReference type="Pfam" id="PF21537">
    <property type="entry name" value="DUF1980_C"/>
    <property type="match status" value="1"/>
</dbReference>
<accession>A0ABW0ZF02</accession>
<feature type="transmembrane region" description="Helical" evidence="2">
    <location>
        <begin position="37"/>
        <end position="58"/>
    </location>
</feature>
<evidence type="ECO:0000256" key="1">
    <source>
        <dbReference type="SAM" id="MobiDB-lite"/>
    </source>
</evidence>
<evidence type="ECO:0000313" key="5">
    <source>
        <dbReference type="Proteomes" id="UP001596072"/>
    </source>
</evidence>
<keyword evidence="2" id="KW-0812">Transmembrane</keyword>
<dbReference type="NCBIfam" id="TIGR03943">
    <property type="entry name" value="TIGR03943 family putative permease subunit"/>
    <property type="match status" value="1"/>
</dbReference>